<organism evidence="1 2">
    <name type="scientific">Microcoleus anatoxicus PTRS2</name>
    <dbReference type="NCBI Taxonomy" id="2705321"/>
    <lineage>
        <taxon>Bacteria</taxon>
        <taxon>Bacillati</taxon>
        <taxon>Cyanobacteriota</taxon>
        <taxon>Cyanophyceae</taxon>
        <taxon>Oscillatoriophycideae</taxon>
        <taxon>Oscillatoriales</taxon>
        <taxon>Microcoleaceae</taxon>
        <taxon>Microcoleus</taxon>
        <taxon>Microcoleus anatoxicus</taxon>
    </lineage>
</organism>
<name>A0ABU8YQI5_9CYAN</name>
<evidence type="ECO:0000313" key="1">
    <source>
        <dbReference type="EMBL" id="MEK0186693.1"/>
    </source>
</evidence>
<comment type="caution">
    <text evidence="1">The sequence shown here is derived from an EMBL/GenBank/DDBJ whole genome shotgun (WGS) entry which is preliminary data.</text>
</comment>
<keyword evidence="2" id="KW-1185">Reference proteome</keyword>
<dbReference type="Gene3D" id="3.40.50.2300">
    <property type="match status" value="1"/>
</dbReference>
<evidence type="ECO:0000313" key="2">
    <source>
        <dbReference type="Proteomes" id="UP001384579"/>
    </source>
</evidence>
<dbReference type="InterPro" id="IPR028082">
    <property type="entry name" value="Peripla_BP_I"/>
</dbReference>
<evidence type="ECO:0008006" key="3">
    <source>
        <dbReference type="Google" id="ProtNLM"/>
    </source>
</evidence>
<dbReference type="SUPFAM" id="SSF53822">
    <property type="entry name" value="Periplasmic binding protein-like I"/>
    <property type="match status" value="1"/>
</dbReference>
<protein>
    <recommendedName>
        <fullName evidence="3">Leucine-binding protein domain-containing protein</fullName>
    </recommendedName>
</protein>
<dbReference type="Proteomes" id="UP001384579">
    <property type="component" value="Unassembled WGS sequence"/>
</dbReference>
<gene>
    <name evidence="1" type="ORF">WMG39_17810</name>
</gene>
<proteinExistence type="predicted"/>
<sequence>MGGPVNTRSALTYDAARTLIQALEMQPEPSREGMQKTLAAPNFQASGATGIIEFDPNTGNRKNSPKRVAHIVPCSREQFGLTFVPIEFPTAAATGLKCQ</sequence>
<accession>A0ABU8YQI5</accession>
<dbReference type="EMBL" id="JBBLXS010000246">
    <property type="protein sequence ID" value="MEK0186693.1"/>
    <property type="molecule type" value="Genomic_DNA"/>
</dbReference>
<reference evidence="1 2" key="1">
    <citation type="journal article" date="2020" name="Harmful Algae">
        <title>Molecular and morphological characterization of a novel dihydroanatoxin-a producing Microcoleus species (cyanobacteria) from the Russian River, California, USA.</title>
        <authorList>
            <person name="Conklin K.Y."/>
            <person name="Stancheva R."/>
            <person name="Otten T.G."/>
            <person name="Fadness R."/>
            <person name="Boyer G.L."/>
            <person name="Read B."/>
            <person name="Zhang X."/>
            <person name="Sheath R.G."/>
        </authorList>
    </citation>
    <scope>NUCLEOTIDE SEQUENCE [LARGE SCALE GENOMIC DNA]</scope>
    <source>
        <strain evidence="1 2">PTRS2</strain>
    </source>
</reference>
<dbReference type="RefSeq" id="WP_340518044.1">
    <property type="nucleotide sequence ID" value="NZ_JBBLXS010000246.1"/>
</dbReference>